<proteinExistence type="predicted"/>
<sequence length="384" mass="43702">MSSTQENACSDCVTLREENQRLRQKLEFNAEELPHNHVGEVSKDHERRRFIANKTKDFRAVIPFDENFLPDYGKGGCIGEPVKRKRVDRANWEAWIWNFWEACDPDILDALVHDEGYTPKNPQLFPPDPQMQSLWADRCARAGFSNEIFPPISLSGQKDELLAAMLQLLFIASPDDLMALANQEGPAWELSPTHPAVILCDDYFRGKKSQLKARHRWIPITQNGRFRGTYGTLINRLDVFCNAPTWQKFFDQSFGPVDIPPFGFGSNVNTQSIQTFVADNTTPTYLTINVKKGSDLYAFPDGGFSVPMRCPDGSGVFFRVRWVGGVYRTKIGTRVIFDWGDGSTALGMSITGDWNTQSPLRFSREELAQLVEPRSNFQALFRRF</sequence>
<gene>
    <name evidence="1" type="ORF">IWX90DRAFT_515637</name>
</gene>
<comment type="caution">
    <text evidence="1">The sequence shown here is derived from an EMBL/GenBank/DDBJ whole genome shotgun (WGS) entry which is preliminary data.</text>
</comment>
<accession>A0ABR1XP62</accession>
<dbReference type="EMBL" id="JBBWUH010000007">
    <property type="protein sequence ID" value="KAK8162011.1"/>
    <property type="molecule type" value="Genomic_DNA"/>
</dbReference>
<evidence type="ECO:0000313" key="2">
    <source>
        <dbReference type="Proteomes" id="UP001456524"/>
    </source>
</evidence>
<keyword evidence="2" id="KW-1185">Reference proteome</keyword>
<protein>
    <submittedName>
        <fullName evidence="1">Uncharacterized protein</fullName>
    </submittedName>
</protein>
<reference evidence="1 2" key="1">
    <citation type="journal article" date="2022" name="G3 (Bethesda)">
        <title>Enemy or ally: a genomic approach to elucidate the lifestyle of Phyllosticta citrichinaensis.</title>
        <authorList>
            <person name="Buijs V.A."/>
            <person name="Groenewald J.Z."/>
            <person name="Haridas S."/>
            <person name="LaButti K.M."/>
            <person name="Lipzen A."/>
            <person name="Martin F.M."/>
            <person name="Barry K."/>
            <person name="Grigoriev I.V."/>
            <person name="Crous P.W."/>
            <person name="Seidl M.F."/>
        </authorList>
    </citation>
    <scope>NUCLEOTIDE SEQUENCE [LARGE SCALE GENOMIC DNA]</scope>
    <source>
        <strain evidence="1 2">CBS 129764</strain>
    </source>
</reference>
<name>A0ABR1XP62_9PEZI</name>
<dbReference type="Proteomes" id="UP001456524">
    <property type="component" value="Unassembled WGS sequence"/>
</dbReference>
<organism evidence="1 2">
    <name type="scientific">Phyllosticta citrichinensis</name>
    <dbReference type="NCBI Taxonomy" id="1130410"/>
    <lineage>
        <taxon>Eukaryota</taxon>
        <taxon>Fungi</taxon>
        <taxon>Dikarya</taxon>
        <taxon>Ascomycota</taxon>
        <taxon>Pezizomycotina</taxon>
        <taxon>Dothideomycetes</taxon>
        <taxon>Dothideomycetes incertae sedis</taxon>
        <taxon>Botryosphaeriales</taxon>
        <taxon>Phyllostictaceae</taxon>
        <taxon>Phyllosticta</taxon>
    </lineage>
</organism>
<evidence type="ECO:0000313" key="1">
    <source>
        <dbReference type="EMBL" id="KAK8162011.1"/>
    </source>
</evidence>